<dbReference type="Pfam" id="PF22400">
    <property type="entry name" value="DUF6980"/>
    <property type="match status" value="1"/>
</dbReference>
<feature type="domain" description="DUF6980" evidence="2">
    <location>
        <begin position="1"/>
        <end position="92"/>
    </location>
</feature>
<name>A0ABY6N5B4_9ALTE</name>
<gene>
    <name evidence="3" type="ORF">NKI27_05480</name>
</gene>
<feature type="region of interest" description="Disordered" evidence="1">
    <location>
        <begin position="75"/>
        <end position="94"/>
    </location>
</feature>
<sequence>MENSLTLNCDQHTDEYSCPDVLINYSDKFDEYGLIIHDGGNSSLLIQYCPFCGTKMPESKRDLWFDTLESMGFDDPAEQEIPEQFNSRDWYEST</sequence>
<organism evidence="3 4">
    <name type="scientific">Alkalimarinus alittae</name>
    <dbReference type="NCBI Taxonomy" id="2961619"/>
    <lineage>
        <taxon>Bacteria</taxon>
        <taxon>Pseudomonadati</taxon>
        <taxon>Pseudomonadota</taxon>
        <taxon>Gammaproteobacteria</taxon>
        <taxon>Alteromonadales</taxon>
        <taxon>Alteromonadaceae</taxon>
        <taxon>Alkalimarinus</taxon>
    </lineage>
</organism>
<evidence type="ECO:0000259" key="2">
    <source>
        <dbReference type="Pfam" id="PF22400"/>
    </source>
</evidence>
<accession>A0ABY6N5B4</accession>
<keyword evidence="4" id="KW-1185">Reference proteome</keyword>
<reference evidence="3" key="1">
    <citation type="submission" date="2022-06" db="EMBL/GenBank/DDBJ databases">
        <title>Alkalimarinus sp. nov., isolated from gut of a Alitta virens.</title>
        <authorList>
            <person name="Yang A.I."/>
            <person name="Shin N.-R."/>
        </authorList>
    </citation>
    <scope>NUCLEOTIDE SEQUENCE</scope>
    <source>
        <strain evidence="3">A2M4</strain>
    </source>
</reference>
<proteinExistence type="predicted"/>
<dbReference type="EMBL" id="CP100390">
    <property type="protein sequence ID" value="UZE97200.1"/>
    <property type="molecule type" value="Genomic_DNA"/>
</dbReference>
<evidence type="ECO:0000313" key="4">
    <source>
        <dbReference type="Proteomes" id="UP001163739"/>
    </source>
</evidence>
<evidence type="ECO:0000313" key="3">
    <source>
        <dbReference type="EMBL" id="UZE97200.1"/>
    </source>
</evidence>
<dbReference type="InterPro" id="IPR053918">
    <property type="entry name" value="DUF6980"/>
</dbReference>
<evidence type="ECO:0000256" key="1">
    <source>
        <dbReference type="SAM" id="MobiDB-lite"/>
    </source>
</evidence>
<dbReference type="Proteomes" id="UP001163739">
    <property type="component" value="Chromosome"/>
</dbReference>
<protein>
    <recommendedName>
        <fullName evidence="2">DUF6980 domain-containing protein</fullName>
    </recommendedName>
</protein>